<accession>A0A0F9C712</accession>
<name>A0A0F9C712_9ZZZZ</name>
<feature type="non-terminal residue" evidence="1">
    <location>
        <position position="306"/>
    </location>
</feature>
<protein>
    <submittedName>
        <fullName evidence="1">Uncharacterized protein</fullName>
    </submittedName>
</protein>
<comment type="caution">
    <text evidence="1">The sequence shown here is derived from an EMBL/GenBank/DDBJ whole genome shotgun (WGS) entry which is preliminary data.</text>
</comment>
<dbReference type="EMBL" id="LAZR01048232">
    <property type="protein sequence ID" value="KKK92391.1"/>
    <property type="molecule type" value="Genomic_DNA"/>
</dbReference>
<organism evidence="1">
    <name type="scientific">marine sediment metagenome</name>
    <dbReference type="NCBI Taxonomy" id="412755"/>
    <lineage>
        <taxon>unclassified sequences</taxon>
        <taxon>metagenomes</taxon>
        <taxon>ecological metagenomes</taxon>
    </lineage>
</organism>
<reference evidence="1" key="1">
    <citation type="journal article" date="2015" name="Nature">
        <title>Complex archaea that bridge the gap between prokaryotes and eukaryotes.</title>
        <authorList>
            <person name="Spang A."/>
            <person name="Saw J.H."/>
            <person name="Jorgensen S.L."/>
            <person name="Zaremba-Niedzwiedzka K."/>
            <person name="Martijn J."/>
            <person name="Lind A.E."/>
            <person name="van Eijk R."/>
            <person name="Schleper C."/>
            <person name="Guy L."/>
            <person name="Ettema T.J."/>
        </authorList>
    </citation>
    <scope>NUCLEOTIDE SEQUENCE</scope>
</reference>
<evidence type="ECO:0000313" key="1">
    <source>
        <dbReference type="EMBL" id="KKK92391.1"/>
    </source>
</evidence>
<dbReference type="AlphaFoldDB" id="A0A0F9C712"/>
<proteinExistence type="predicted"/>
<gene>
    <name evidence="1" type="ORF">LCGC14_2703420</name>
</gene>
<sequence>MTVVFQNKGLIDVRGITTFGVCVKPETSNPIGYFGTGLKYAIAVLLREGLSVTLLYGTRKYKFQARKQKIRGEDFHIVQMDGKDLPYTTELGKNWELWMAYRELAANAFDEPEASIRRKKSPIPHAGYTSFVVEGDAIDAVHEGRDQIFLGSTPRYAFDTVELHDGPNVGKYIYYRGIRVHELPKGAMYNYHILSNVELTEDRTLPSIYKAYRAIAEAIVACDNAGLIRQLLEANQNYFESTIDYNLWSVEPGETFFKVVERYYHTNTSYNRTARGLYDEHRPDKPAPVTVMWETIPMERRRKLWA</sequence>